<accession>A0A975GN46</accession>
<dbReference type="AlphaFoldDB" id="A0A975GN46"/>
<sequence>MFIKSGTTSRIRVWKKSSDPEGVCQNVSLRDCVRLCYISTGVSPHTHQTKNAGQGLQPCLKHSPAVIGKIYAGRSCKPRPAKLSFMLMGFTPDCNKLPFQGFS</sequence>
<gene>
    <name evidence="1" type="ORF">dnm_034230</name>
</gene>
<proteinExistence type="predicted"/>
<evidence type="ECO:0000313" key="2">
    <source>
        <dbReference type="Proteomes" id="UP000663722"/>
    </source>
</evidence>
<organism evidence="1 2">
    <name type="scientific">Desulfonema magnum</name>
    <dbReference type="NCBI Taxonomy" id="45655"/>
    <lineage>
        <taxon>Bacteria</taxon>
        <taxon>Pseudomonadati</taxon>
        <taxon>Thermodesulfobacteriota</taxon>
        <taxon>Desulfobacteria</taxon>
        <taxon>Desulfobacterales</taxon>
        <taxon>Desulfococcaceae</taxon>
        <taxon>Desulfonema</taxon>
    </lineage>
</organism>
<reference evidence="1" key="1">
    <citation type="journal article" date="2021" name="Microb. Physiol.">
        <title>Proteogenomic Insights into the Physiology of Marine, Sulfate-Reducing, Filamentous Desulfonema limicola and Desulfonema magnum.</title>
        <authorList>
            <person name="Schnaars V."/>
            <person name="Wohlbrand L."/>
            <person name="Scheve S."/>
            <person name="Hinrichs C."/>
            <person name="Reinhardt R."/>
            <person name="Rabus R."/>
        </authorList>
    </citation>
    <scope>NUCLEOTIDE SEQUENCE</scope>
    <source>
        <strain evidence="1">4be13</strain>
    </source>
</reference>
<dbReference type="KEGG" id="dmm:dnm_034230"/>
<keyword evidence="2" id="KW-1185">Reference proteome</keyword>
<dbReference type="EMBL" id="CP061800">
    <property type="protein sequence ID" value="QTA87390.1"/>
    <property type="molecule type" value="Genomic_DNA"/>
</dbReference>
<evidence type="ECO:0000313" key="1">
    <source>
        <dbReference type="EMBL" id="QTA87390.1"/>
    </source>
</evidence>
<name>A0A975GN46_9BACT</name>
<dbReference type="Proteomes" id="UP000663722">
    <property type="component" value="Chromosome"/>
</dbReference>
<protein>
    <submittedName>
        <fullName evidence="1">Uncharacterized protein</fullName>
    </submittedName>
</protein>